<accession>A0AAD8H6A3</accession>
<gene>
    <name evidence="2" type="ORF">POM88_046461</name>
</gene>
<keyword evidence="3" id="KW-1185">Reference proteome</keyword>
<evidence type="ECO:0000256" key="1">
    <source>
        <dbReference type="SAM" id="Phobius"/>
    </source>
</evidence>
<keyword evidence="1" id="KW-0472">Membrane</keyword>
<evidence type="ECO:0000313" key="2">
    <source>
        <dbReference type="EMBL" id="KAK1361987.1"/>
    </source>
</evidence>
<dbReference type="EMBL" id="JAUIZM010000010">
    <property type="protein sequence ID" value="KAK1361987.1"/>
    <property type="molecule type" value="Genomic_DNA"/>
</dbReference>
<feature type="transmembrane region" description="Helical" evidence="1">
    <location>
        <begin position="134"/>
        <end position="155"/>
    </location>
</feature>
<feature type="transmembrane region" description="Helical" evidence="1">
    <location>
        <begin position="105"/>
        <end position="122"/>
    </location>
</feature>
<dbReference type="Proteomes" id="UP001237642">
    <property type="component" value="Unassembled WGS sequence"/>
</dbReference>
<proteinExistence type="predicted"/>
<feature type="transmembrane region" description="Helical" evidence="1">
    <location>
        <begin position="176"/>
        <end position="195"/>
    </location>
</feature>
<organism evidence="2 3">
    <name type="scientific">Heracleum sosnowskyi</name>
    <dbReference type="NCBI Taxonomy" id="360622"/>
    <lineage>
        <taxon>Eukaryota</taxon>
        <taxon>Viridiplantae</taxon>
        <taxon>Streptophyta</taxon>
        <taxon>Embryophyta</taxon>
        <taxon>Tracheophyta</taxon>
        <taxon>Spermatophyta</taxon>
        <taxon>Magnoliopsida</taxon>
        <taxon>eudicotyledons</taxon>
        <taxon>Gunneridae</taxon>
        <taxon>Pentapetalae</taxon>
        <taxon>asterids</taxon>
        <taxon>campanulids</taxon>
        <taxon>Apiales</taxon>
        <taxon>Apiaceae</taxon>
        <taxon>Apioideae</taxon>
        <taxon>apioid superclade</taxon>
        <taxon>Tordylieae</taxon>
        <taxon>Tordyliinae</taxon>
        <taxon>Heracleum</taxon>
    </lineage>
</organism>
<name>A0AAD8H6A3_9APIA</name>
<keyword evidence="1" id="KW-0812">Transmembrane</keyword>
<dbReference type="AlphaFoldDB" id="A0AAD8H6A3"/>
<keyword evidence="1" id="KW-1133">Transmembrane helix</keyword>
<sequence length="203" mass="23336">MDIKIYGFLNLGIPQLKLGLNLGFAGELLWIKSFFDYYINWIFRCQGTRQLAEVMMLSTSWGASTSGGARELGSVSRGSIFPGWQRRCCKQLCLWSLDNWKINCLFLRGSIVLTLFLILIVNDTPSNEIVIYKLLCYSSRYLACWANVLYTFYLGTCSYRAIIKKQPSRNINVQKFLLYVFGVFFNIVAILVRFGCRHEQVIG</sequence>
<reference evidence="2" key="2">
    <citation type="submission" date="2023-05" db="EMBL/GenBank/DDBJ databases">
        <authorList>
            <person name="Schelkunov M.I."/>
        </authorList>
    </citation>
    <scope>NUCLEOTIDE SEQUENCE</scope>
    <source>
        <strain evidence="2">Hsosn_3</strain>
        <tissue evidence="2">Leaf</tissue>
    </source>
</reference>
<evidence type="ECO:0000313" key="3">
    <source>
        <dbReference type="Proteomes" id="UP001237642"/>
    </source>
</evidence>
<reference evidence="2" key="1">
    <citation type="submission" date="2023-02" db="EMBL/GenBank/DDBJ databases">
        <title>Genome of toxic invasive species Heracleum sosnowskyi carries increased number of genes despite the absence of recent whole-genome duplications.</title>
        <authorList>
            <person name="Schelkunov M."/>
            <person name="Shtratnikova V."/>
            <person name="Makarenko M."/>
            <person name="Klepikova A."/>
            <person name="Omelchenko D."/>
            <person name="Novikova G."/>
            <person name="Obukhova E."/>
            <person name="Bogdanov V."/>
            <person name="Penin A."/>
            <person name="Logacheva M."/>
        </authorList>
    </citation>
    <scope>NUCLEOTIDE SEQUENCE</scope>
    <source>
        <strain evidence="2">Hsosn_3</strain>
        <tissue evidence="2">Leaf</tissue>
    </source>
</reference>
<protein>
    <submittedName>
        <fullName evidence="2">Uncharacterized protein</fullName>
    </submittedName>
</protein>
<comment type="caution">
    <text evidence="2">The sequence shown here is derived from an EMBL/GenBank/DDBJ whole genome shotgun (WGS) entry which is preliminary data.</text>
</comment>